<dbReference type="PANTHER" id="PTHR43591">
    <property type="entry name" value="METHYLTRANSFERASE"/>
    <property type="match status" value="1"/>
</dbReference>
<dbReference type="AlphaFoldDB" id="A0A6P4Z2F5"/>
<dbReference type="RefSeq" id="XP_019635720.1">
    <property type="nucleotide sequence ID" value="XM_019780161.1"/>
</dbReference>
<dbReference type="PANTHER" id="PTHR43591:SF101">
    <property type="entry name" value="METHYLTRANSFERASE-LIKE PROTEIN 27"/>
    <property type="match status" value="1"/>
</dbReference>
<evidence type="ECO:0000259" key="1">
    <source>
        <dbReference type="Pfam" id="PF13649"/>
    </source>
</evidence>
<dbReference type="GeneID" id="109478545"/>
<protein>
    <submittedName>
        <fullName evidence="3">Uncharacterized protein LOC109478545</fullName>
    </submittedName>
</protein>
<dbReference type="InterPro" id="IPR029063">
    <property type="entry name" value="SAM-dependent_MTases_sf"/>
</dbReference>
<dbReference type="InterPro" id="IPR041698">
    <property type="entry name" value="Methyltransf_25"/>
</dbReference>
<proteinExistence type="predicted"/>
<dbReference type="Pfam" id="PF13649">
    <property type="entry name" value="Methyltransf_25"/>
    <property type="match status" value="1"/>
</dbReference>
<dbReference type="CDD" id="cd02440">
    <property type="entry name" value="AdoMet_MTases"/>
    <property type="match status" value="1"/>
</dbReference>
<evidence type="ECO:0000313" key="2">
    <source>
        <dbReference type="Proteomes" id="UP000515135"/>
    </source>
</evidence>
<sequence length="216" mass="24541">MTDTPNDVHHRLWHVLTPGIPREQSQELYRTWAPLYEQDMKTSHYNGPRQVAETLVKALGSRSNARVLDVAAGTGFVGEELLKQGFSNLDALDASQEMLDIARTKQVYNNFILDFLGANRLNIEDDTYDATSCCGAFCEGHVKCDCLEELVRVVKPGGFVCVGIRKFFLETVEEYHKLEPLMADLQRRGLWEPISRTVTQDYCEGYDGVVFLFRVK</sequence>
<dbReference type="OrthoDB" id="10039245at2759"/>
<dbReference type="Proteomes" id="UP000515135">
    <property type="component" value="Unplaced"/>
</dbReference>
<dbReference type="SUPFAM" id="SSF53335">
    <property type="entry name" value="S-adenosyl-L-methionine-dependent methyltransferases"/>
    <property type="match status" value="1"/>
</dbReference>
<evidence type="ECO:0000313" key="3">
    <source>
        <dbReference type="RefSeq" id="XP_019635720.1"/>
    </source>
</evidence>
<organism evidence="2 3">
    <name type="scientific">Branchiostoma belcheri</name>
    <name type="common">Amphioxus</name>
    <dbReference type="NCBI Taxonomy" id="7741"/>
    <lineage>
        <taxon>Eukaryota</taxon>
        <taxon>Metazoa</taxon>
        <taxon>Chordata</taxon>
        <taxon>Cephalochordata</taxon>
        <taxon>Leptocardii</taxon>
        <taxon>Amphioxiformes</taxon>
        <taxon>Branchiostomatidae</taxon>
        <taxon>Branchiostoma</taxon>
    </lineage>
</organism>
<dbReference type="KEGG" id="bbel:109478545"/>
<name>A0A6P4Z2F5_BRABE</name>
<dbReference type="Gene3D" id="3.40.50.150">
    <property type="entry name" value="Vaccinia Virus protein VP39"/>
    <property type="match status" value="1"/>
</dbReference>
<reference evidence="3" key="1">
    <citation type="submission" date="2025-08" db="UniProtKB">
        <authorList>
            <consortium name="RefSeq"/>
        </authorList>
    </citation>
    <scope>IDENTIFICATION</scope>
    <source>
        <tissue evidence="3">Gonad</tissue>
    </source>
</reference>
<feature type="domain" description="Methyltransferase" evidence="1">
    <location>
        <begin position="67"/>
        <end position="158"/>
    </location>
</feature>
<accession>A0A6P4Z2F5</accession>
<gene>
    <name evidence="3" type="primary">LOC109478545</name>
</gene>
<keyword evidence="2" id="KW-1185">Reference proteome</keyword>